<dbReference type="AlphaFoldDB" id="A0A859ERE1"/>
<dbReference type="Pfam" id="PF15980">
    <property type="entry name" value="ComGF"/>
    <property type="match status" value="1"/>
</dbReference>
<proteinExistence type="predicted"/>
<reference evidence="1 2" key="1">
    <citation type="submission" date="2020-05" db="EMBL/GenBank/DDBJ databases">
        <title>FDA dAtabase for Regulatory Grade micrObial Sequences (FDA-ARGOS): Supporting development and validation of Infectious Disease Dx tests.</title>
        <authorList>
            <person name="Bojja K."/>
            <person name="Kessler A."/>
            <person name="Tallon L."/>
            <person name="Sadzewicz L."/>
            <person name="Zhao X."/>
            <person name="Vavikolanu K."/>
            <person name="Mehta A."/>
            <person name="Aluvathingal J."/>
            <person name="Nadendla S."/>
            <person name="Myers T."/>
            <person name="Yan Y."/>
            <person name="Sichtig H."/>
        </authorList>
    </citation>
    <scope>NUCLEOTIDE SEQUENCE [LARGE SCALE GENOMIC DNA]</scope>
    <source>
        <strain evidence="1 2">FDAARGOS_770</strain>
    </source>
</reference>
<dbReference type="Proteomes" id="UP000509459">
    <property type="component" value="Chromosome"/>
</dbReference>
<name>A0A859ERE1_STRSA</name>
<sequence>MSKNLKVKAFTLLEALVALLVLSGGVLVFQAMTQLLSSELHQQENNQQQEWFLFADQLETELSRSQFDKVEDNKIYIRQDGRDLALGKSKGDDFRKTDKSGRGYQPMIYGLEAADVRQDGKLVYLHFRFEKGLEREFVYRVEEES</sequence>
<gene>
    <name evidence="1" type="ORF">FOC72_09165</name>
</gene>
<dbReference type="InterPro" id="IPR016977">
    <property type="entry name" value="ComGF"/>
</dbReference>
<dbReference type="EMBL" id="CP054570">
    <property type="protein sequence ID" value="QKQ44722.1"/>
    <property type="molecule type" value="Genomic_DNA"/>
</dbReference>
<accession>A0A859ERE1</accession>
<dbReference type="NCBIfam" id="NF041002">
    <property type="entry name" value="pilin_ComGF"/>
    <property type="match status" value="1"/>
</dbReference>
<evidence type="ECO:0000313" key="2">
    <source>
        <dbReference type="Proteomes" id="UP000509459"/>
    </source>
</evidence>
<protein>
    <submittedName>
        <fullName evidence="1">Competence protein ComGF</fullName>
    </submittedName>
</protein>
<organism evidence="1 2">
    <name type="scientific">Streptococcus sanguinis</name>
    <dbReference type="NCBI Taxonomy" id="1305"/>
    <lineage>
        <taxon>Bacteria</taxon>
        <taxon>Bacillati</taxon>
        <taxon>Bacillota</taxon>
        <taxon>Bacilli</taxon>
        <taxon>Lactobacillales</taxon>
        <taxon>Streptococcaceae</taxon>
        <taxon>Streptococcus</taxon>
    </lineage>
</organism>
<evidence type="ECO:0000313" key="1">
    <source>
        <dbReference type="EMBL" id="QKQ44722.1"/>
    </source>
</evidence>
<dbReference type="PIRSF" id="PIRSF031611">
    <property type="entry name" value="Competence_ComGF"/>
    <property type="match status" value="1"/>
</dbReference>
<dbReference type="RefSeq" id="WP_002896766.1">
    <property type="nucleotide sequence ID" value="NZ_CP054570.1"/>
</dbReference>